<dbReference type="NCBIfam" id="TIGR04183">
    <property type="entry name" value="Por_Secre_tail"/>
    <property type="match status" value="1"/>
</dbReference>
<sequence length="892" mass="98767">MKTNWVFLFLISSLGIFAQFAPQPSFFRTQRQMPLVELTTTSTILVSSYGAVVNDGIDDTAAIQSAINAAVSSGTLQNPVRLLFDSGTYDIKATSAARDSHLLSMIDAKGVLFDGNGALFLIHNPVLGFMSTLRCANTIIKDFTIDYATLPFSQGKVTKVDAANGFFEFVVDDGFPLPVEQHFIDSPQRWGMFKNAKGGIKEGTRNLISHNRFFEPIGSRKYRYGGQSENSLINAEVGDYFVHIARYNGATAILNSGGKNLTYINVVVHASPSGGFNSRDSEEWNVINCQLKLKEGRVHTTNADAMHINGSKFGPWVEGCLFEGFSDDGMNLKYTKKIIKEVHSPTQITVQFTTKVGEVLEFYNPRDGIYLGTATITNVQNLGSNLFKITLSNAINITSVNEIDHQSTDKAYVESSSNESFIFRNNIIRNSRRYGILIQSKYALIENNLFQNLSGAAIRIENGVDWGEGFRADNIEIKNNRIENCGYDTGYIEESNSAAISIDFAKLSTPCSINTTWCGTTSATWQAHSNIRILDNTISYNKRGLYLKNINGLTLKNNFICHRDEDITLTNNQDPIEQTIFNTGNQNIEGYNLSTPTANLHFLLNEQSSQNIANTGSNTTVSLQINTQGGGEITKGFFDSEIGNAYKINTTNNGSLNLINANDNSSYSPATQGAARSFAFWVKPEEAIFQTFMYSGGPTDGEVFTIQMEDSGVVRVTDNNQNFVRMSDMPLNIGSWNHVVITVPTNNTLNSIQFYKNGVASTETYSGSNPLINTATNGINFFPRYKGLASDIRYFDYKLCSSEVESVFNDRRNTLSIDENPIDETLKVYPTLVTSSVFFSKPIQSVKVINMLGKTFVSKSKVNLSELDLSHLSSGVYILHINQNQMVKILKK</sequence>
<evidence type="ECO:0000259" key="3">
    <source>
        <dbReference type="Pfam" id="PF05048"/>
    </source>
</evidence>
<reference evidence="5 6" key="1">
    <citation type="submission" date="2016-12" db="EMBL/GenBank/DDBJ databases">
        <title>Trade-off between light-utilization and light-protection in marine flavobacteria.</title>
        <authorList>
            <person name="Kumagai Y."/>
            <person name="Yoshizawa S."/>
            <person name="Kogure K."/>
            <person name="Iwasaki W."/>
        </authorList>
    </citation>
    <scope>NUCLEOTIDE SEQUENCE [LARGE SCALE GENOMIC DNA]</scope>
    <source>
        <strain evidence="5 6">KCTC 22729</strain>
    </source>
</reference>
<dbReference type="GO" id="GO:0005975">
    <property type="term" value="P:carbohydrate metabolic process"/>
    <property type="evidence" value="ECO:0007669"/>
    <property type="project" value="UniProtKB-ARBA"/>
</dbReference>
<keyword evidence="1 2" id="KW-0732">Signal</keyword>
<comment type="caution">
    <text evidence="5">The sequence shown here is derived from an EMBL/GenBank/DDBJ whole genome shotgun (WGS) entry which is preliminary data.</text>
</comment>
<evidence type="ECO:0000313" key="5">
    <source>
        <dbReference type="EMBL" id="PQJ75681.1"/>
    </source>
</evidence>
<evidence type="ECO:0000256" key="2">
    <source>
        <dbReference type="SAM" id="SignalP"/>
    </source>
</evidence>
<feature type="chain" id="PRO_5015734133" description="Secretion system C-terminal sorting domain-containing protein" evidence="2">
    <location>
        <begin position="19"/>
        <end position="892"/>
    </location>
</feature>
<dbReference type="AlphaFoldDB" id="A0A2S7WEG8"/>
<keyword evidence="6" id="KW-1185">Reference proteome</keyword>
<organism evidence="5 6">
    <name type="scientific">Polaribacter gangjinensis</name>
    <dbReference type="NCBI Taxonomy" id="574710"/>
    <lineage>
        <taxon>Bacteria</taxon>
        <taxon>Pseudomonadati</taxon>
        <taxon>Bacteroidota</taxon>
        <taxon>Flavobacteriia</taxon>
        <taxon>Flavobacteriales</taxon>
        <taxon>Flavobacteriaceae</taxon>
    </lineage>
</organism>
<proteinExistence type="predicted"/>
<dbReference type="Gene3D" id="2.60.120.200">
    <property type="match status" value="1"/>
</dbReference>
<evidence type="ECO:0000313" key="6">
    <source>
        <dbReference type="Proteomes" id="UP000237608"/>
    </source>
</evidence>
<dbReference type="InterPro" id="IPR006626">
    <property type="entry name" value="PbH1"/>
</dbReference>
<feature type="domain" description="Secretion system C-terminal sorting" evidence="4">
    <location>
        <begin position="820"/>
        <end position="889"/>
    </location>
</feature>
<dbReference type="InterPro" id="IPR007742">
    <property type="entry name" value="NosD_dom"/>
</dbReference>
<dbReference type="InterPro" id="IPR026444">
    <property type="entry name" value="Secre_tail"/>
</dbReference>
<dbReference type="GO" id="GO:0004553">
    <property type="term" value="F:hydrolase activity, hydrolyzing O-glycosyl compounds"/>
    <property type="evidence" value="ECO:0007669"/>
    <property type="project" value="UniProtKB-ARBA"/>
</dbReference>
<dbReference type="SUPFAM" id="SSF49899">
    <property type="entry name" value="Concanavalin A-like lectins/glucanases"/>
    <property type="match status" value="1"/>
</dbReference>
<evidence type="ECO:0000256" key="1">
    <source>
        <dbReference type="ARBA" id="ARBA00022729"/>
    </source>
</evidence>
<dbReference type="Pfam" id="PF18962">
    <property type="entry name" value="Por_Secre_tail"/>
    <property type="match status" value="1"/>
</dbReference>
<feature type="signal peptide" evidence="2">
    <location>
        <begin position="1"/>
        <end position="18"/>
    </location>
</feature>
<dbReference type="InterPro" id="IPR013320">
    <property type="entry name" value="ConA-like_dom_sf"/>
</dbReference>
<dbReference type="Proteomes" id="UP000237608">
    <property type="component" value="Unassembled WGS sequence"/>
</dbReference>
<dbReference type="Pfam" id="PF05048">
    <property type="entry name" value="NosD"/>
    <property type="match status" value="1"/>
</dbReference>
<feature type="domain" description="Periplasmic copper-binding protein NosD beta helix" evidence="3">
    <location>
        <begin position="359"/>
        <end position="500"/>
    </location>
</feature>
<dbReference type="InterPro" id="IPR012334">
    <property type="entry name" value="Pectin_lyas_fold"/>
</dbReference>
<dbReference type="Pfam" id="PF13385">
    <property type="entry name" value="Laminin_G_3"/>
    <property type="match status" value="1"/>
</dbReference>
<protein>
    <recommendedName>
        <fullName evidence="7">Secretion system C-terminal sorting domain-containing protein</fullName>
    </recommendedName>
</protein>
<evidence type="ECO:0008006" key="7">
    <source>
        <dbReference type="Google" id="ProtNLM"/>
    </source>
</evidence>
<dbReference type="EMBL" id="MSCL01000001">
    <property type="protein sequence ID" value="PQJ75681.1"/>
    <property type="molecule type" value="Genomic_DNA"/>
</dbReference>
<accession>A0A2S7WEG8</accession>
<dbReference type="InterPro" id="IPR011050">
    <property type="entry name" value="Pectin_lyase_fold/virulence"/>
</dbReference>
<dbReference type="RefSeq" id="WP_105046832.1">
    <property type="nucleotide sequence ID" value="NZ_CP150662.1"/>
</dbReference>
<dbReference type="SMART" id="SM00710">
    <property type="entry name" value="PbH1"/>
    <property type="match status" value="7"/>
</dbReference>
<dbReference type="OrthoDB" id="1652165at2"/>
<evidence type="ECO:0000259" key="4">
    <source>
        <dbReference type="Pfam" id="PF18962"/>
    </source>
</evidence>
<name>A0A2S7WEG8_9FLAO</name>
<gene>
    <name evidence="5" type="ORF">BTO13_10790</name>
</gene>
<dbReference type="SUPFAM" id="SSF51126">
    <property type="entry name" value="Pectin lyase-like"/>
    <property type="match status" value="1"/>
</dbReference>
<dbReference type="Gene3D" id="2.160.20.10">
    <property type="entry name" value="Single-stranded right-handed beta-helix, Pectin lyase-like"/>
    <property type="match status" value="2"/>
</dbReference>